<dbReference type="Pfam" id="PF02687">
    <property type="entry name" value="FtsX"/>
    <property type="match status" value="1"/>
</dbReference>
<feature type="transmembrane region" description="Helical" evidence="8">
    <location>
        <begin position="583"/>
        <end position="602"/>
    </location>
</feature>
<keyword evidence="4 8" id="KW-1133">Transmembrane helix</keyword>
<evidence type="ECO:0000256" key="1">
    <source>
        <dbReference type="ARBA" id="ARBA00004651"/>
    </source>
</evidence>
<feature type="transmembrane region" description="Helical" evidence="8">
    <location>
        <begin position="911"/>
        <end position="933"/>
    </location>
</feature>
<dbReference type="Proteomes" id="UP000437709">
    <property type="component" value="Unassembled WGS sequence"/>
</dbReference>
<proteinExistence type="inferred from homology"/>
<comment type="subcellular location">
    <subcellularLocation>
        <location evidence="1">Cell membrane</location>
        <topology evidence="1">Multi-pass membrane protein</topology>
    </subcellularLocation>
</comment>
<name>A0A6N7EJ39_9MICO</name>
<organism evidence="10 11">
    <name type="scientific">Georgenia subflava</name>
    <dbReference type="NCBI Taxonomy" id="1622177"/>
    <lineage>
        <taxon>Bacteria</taxon>
        <taxon>Bacillati</taxon>
        <taxon>Actinomycetota</taxon>
        <taxon>Actinomycetes</taxon>
        <taxon>Micrococcales</taxon>
        <taxon>Bogoriellaceae</taxon>
        <taxon>Georgenia</taxon>
    </lineage>
</organism>
<feature type="transmembrane region" description="Helical" evidence="8">
    <location>
        <begin position="421"/>
        <end position="443"/>
    </location>
</feature>
<evidence type="ECO:0000256" key="6">
    <source>
        <dbReference type="ARBA" id="ARBA00038076"/>
    </source>
</evidence>
<feature type="transmembrane region" description="Helical" evidence="8">
    <location>
        <begin position="377"/>
        <end position="401"/>
    </location>
</feature>
<dbReference type="PANTHER" id="PTHR30572:SF4">
    <property type="entry name" value="ABC TRANSPORTER PERMEASE YTRF"/>
    <property type="match status" value="1"/>
</dbReference>
<feature type="region of interest" description="Disordered" evidence="7">
    <location>
        <begin position="1"/>
        <end position="20"/>
    </location>
</feature>
<feature type="transmembrane region" description="Helical" evidence="8">
    <location>
        <begin position="455"/>
        <end position="474"/>
    </location>
</feature>
<keyword evidence="3 8" id="KW-0812">Transmembrane</keyword>
<evidence type="ECO:0000256" key="7">
    <source>
        <dbReference type="SAM" id="MobiDB-lite"/>
    </source>
</evidence>
<protein>
    <submittedName>
        <fullName evidence="10">FtsX-like permease family protein</fullName>
    </submittedName>
</protein>
<dbReference type="GO" id="GO:0022857">
    <property type="term" value="F:transmembrane transporter activity"/>
    <property type="evidence" value="ECO:0007669"/>
    <property type="project" value="TreeGrafter"/>
</dbReference>
<dbReference type="OrthoDB" id="3499910at2"/>
<accession>A0A6N7EJ39</accession>
<comment type="caution">
    <text evidence="10">The sequence shown here is derived from an EMBL/GenBank/DDBJ whole genome shotgun (WGS) entry which is preliminary data.</text>
</comment>
<keyword evidence="2" id="KW-1003">Cell membrane</keyword>
<dbReference type="PANTHER" id="PTHR30572">
    <property type="entry name" value="MEMBRANE COMPONENT OF TRANSPORTER-RELATED"/>
    <property type="match status" value="1"/>
</dbReference>
<dbReference type="GO" id="GO:0005886">
    <property type="term" value="C:plasma membrane"/>
    <property type="evidence" value="ECO:0007669"/>
    <property type="project" value="UniProtKB-SubCell"/>
</dbReference>
<feature type="transmembrane region" description="Helical" evidence="8">
    <location>
        <begin position="494"/>
        <end position="514"/>
    </location>
</feature>
<keyword evidence="5 8" id="KW-0472">Membrane</keyword>
<feature type="transmembrane region" description="Helical" evidence="8">
    <location>
        <begin position="529"/>
        <end position="549"/>
    </location>
</feature>
<dbReference type="RefSeq" id="WP_152193928.1">
    <property type="nucleotide sequence ID" value="NZ_VUKD01000001.1"/>
</dbReference>
<evidence type="ECO:0000256" key="8">
    <source>
        <dbReference type="SAM" id="Phobius"/>
    </source>
</evidence>
<keyword evidence="11" id="KW-1185">Reference proteome</keyword>
<dbReference type="InterPro" id="IPR003838">
    <property type="entry name" value="ABC3_permease_C"/>
</dbReference>
<feature type="domain" description="ABC3 transporter permease C-terminal" evidence="9">
    <location>
        <begin position="821"/>
        <end position="931"/>
    </location>
</feature>
<gene>
    <name evidence="10" type="ORF">GB881_10355</name>
</gene>
<reference evidence="10 11" key="1">
    <citation type="submission" date="2019-10" db="EMBL/GenBank/DDBJ databases">
        <title>Georgenia wutianyii sp. nov. and Georgenia yuyongxinii sp. nov. isolated from plateau pika (Ochotona curzoniae) in the Qinghai-Tibet plateau of China.</title>
        <authorList>
            <person name="Tian Z."/>
        </authorList>
    </citation>
    <scope>NUCLEOTIDE SEQUENCE [LARGE SCALE GENOMIC DNA]</scope>
    <source>
        <strain evidence="10 11">JCM 19765</strain>
    </source>
</reference>
<evidence type="ECO:0000256" key="2">
    <source>
        <dbReference type="ARBA" id="ARBA00022475"/>
    </source>
</evidence>
<dbReference type="AlphaFoldDB" id="A0A6N7EJ39"/>
<evidence type="ECO:0000313" key="11">
    <source>
        <dbReference type="Proteomes" id="UP000437709"/>
    </source>
</evidence>
<evidence type="ECO:0000256" key="3">
    <source>
        <dbReference type="ARBA" id="ARBA00022692"/>
    </source>
</evidence>
<evidence type="ECO:0000256" key="5">
    <source>
        <dbReference type="ARBA" id="ARBA00023136"/>
    </source>
</evidence>
<evidence type="ECO:0000259" key="9">
    <source>
        <dbReference type="Pfam" id="PF02687"/>
    </source>
</evidence>
<evidence type="ECO:0000256" key="4">
    <source>
        <dbReference type="ARBA" id="ARBA00022989"/>
    </source>
</evidence>
<dbReference type="EMBL" id="WHPC01000036">
    <property type="protein sequence ID" value="MPV37441.1"/>
    <property type="molecule type" value="Genomic_DNA"/>
</dbReference>
<dbReference type="InterPro" id="IPR050250">
    <property type="entry name" value="Macrolide_Exporter_MacB"/>
</dbReference>
<feature type="transmembrane region" description="Helical" evidence="8">
    <location>
        <begin position="863"/>
        <end position="891"/>
    </location>
</feature>
<comment type="similarity">
    <text evidence="6">Belongs to the ABC-4 integral membrane protein family.</text>
</comment>
<feature type="transmembrane region" description="Helical" evidence="8">
    <location>
        <begin position="817"/>
        <end position="842"/>
    </location>
</feature>
<sequence length="951" mass="97748">MTARGRRGAHPGTALPDGVRPGRTRSAAWLLLLRRQLRTGRGVHTVLALLVLLTTFVAVAAPRAADAAYDAALTEQLERALPVQRDLTVLGGAARFYPVPFTDDLVESTERAVRDQLGPAATNLLADTTFAAYTQPAEALLLPGGTQPAGEPVRLVLRQQERWTEHAELVDGRAPLPDAGTTAVDPDLLLPGEPVDVPTLELAVSDAAAQTLELTVGDALLLDSLPGGAPTPVVVRVVGVFRAGDPAGGYWGADPLALEPGRFPTADGGLGWLLTGLLAEDDYRGLASAITLPDGRFDGLPGFPQGGTQVPPSLTHAWRFVFDADALDAADVEVLTAAVGRVLTPAESVAPFPVRGQTGLPQLLERYEHGVGVTRTLVSVAFAAVLAIAGISVVLTALVAVDRRRDELRLLRSRGSSIPQLVGLVDAQALLWVGPAAVVGTVAGRLLTPAGHSAAPYLLAAAVLVLPLAVLPWAVRAATRVLHGAGDTRRTHPLARLGPEVALVLLAGLGAYSLRRRGLITDAGSIDPYAALVPTLVVLAVAVVVLRAYPFPVHRAAHRIARRSGAVAFLGLARASRERMSSVLPLVVLLLAVAVSVFASTVQTTVGGEQDRAAWREVGADVRVDDPALTTAEVTALADAPGVTGLVAAHRDTEAAVADGGRVTLLAVPPAEYAALLVGTPLAADEELADLDAQPPVGDAGTPLPALVSAPLDDAAAAGGPVTVGTLGRQLPLDVRAVVPALQRGADAEDVVVLVRLGDLESATNGAVEPTTALLRATDAFAVDDVLERSPSRDVADRVEVRAAVADAPLPSFLRAAFLSTMVLAAAYSVVAVVLLLALGAADRQATVARLRTMGMRPPQVRGLVAWELVPLAVAALLPGIAVGLALPLLLGPALDLGPFTGGPAAPPLRPGAAAVLGLGVGLVAVVAVAVLVDAARDVRASLSSSLRIGE</sequence>
<feature type="transmembrane region" description="Helical" evidence="8">
    <location>
        <begin position="42"/>
        <end position="61"/>
    </location>
</feature>
<evidence type="ECO:0000313" key="10">
    <source>
        <dbReference type="EMBL" id="MPV37441.1"/>
    </source>
</evidence>